<dbReference type="PROSITE" id="PS51257">
    <property type="entry name" value="PROKAR_LIPOPROTEIN"/>
    <property type="match status" value="1"/>
</dbReference>
<protein>
    <recommendedName>
        <fullName evidence="4">Lipoprotein</fullName>
    </recommendedName>
</protein>
<organism evidence="2 3">
    <name type="scientific">Clostridium perfringens</name>
    <dbReference type="NCBI Taxonomy" id="1502"/>
    <lineage>
        <taxon>Bacteria</taxon>
        <taxon>Bacillati</taxon>
        <taxon>Bacillota</taxon>
        <taxon>Clostridia</taxon>
        <taxon>Eubacteriales</taxon>
        <taxon>Clostridiaceae</taxon>
        <taxon>Clostridium</taxon>
    </lineage>
</organism>
<keyword evidence="1" id="KW-1133">Transmembrane helix</keyword>
<reference evidence="2" key="1">
    <citation type="submission" date="2019-11" db="EMBL/GenBank/DDBJ databases">
        <title>Characterization of Clostridium perfringens isolates from swine manure treated agricultural soils.</title>
        <authorList>
            <person name="Wushke S.T."/>
        </authorList>
    </citation>
    <scope>NUCLEOTIDE SEQUENCE</scope>
    <source>
        <strain evidence="2">X94</strain>
    </source>
</reference>
<dbReference type="Proteomes" id="UP001288778">
    <property type="component" value="Unassembled WGS sequence"/>
</dbReference>
<keyword evidence="1" id="KW-0812">Transmembrane</keyword>
<gene>
    <name evidence="2" type="ORF">GNF68_16750</name>
</gene>
<evidence type="ECO:0008006" key="4">
    <source>
        <dbReference type="Google" id="ProtNLM"/>
    </source>
</evidence>
<evidence type="ECO:0000256" key="1">
    <source>
        <dbReference type="SAM" id="Phobius"/>
    </source>
</evidence>
<name>A0AAW9I6S2_CLOPF</name>
<dbReference type="AlphaFoldDB" id="A0AAW9I6S2"/>
<evidence type="ECO:0000313" key="3">
    <source>
        <dbReference type="Proteomes" id="UP001288778"/>
    </source>
</evidence>
<evidence type="ECO:0000313" key="2">
    <source>
        <dbReference type="EMBL" id="MDZ4910635.1"/>
    </source>
</evidence>
<accession>A0AAW9I6S2</accession>
<feature type="transmembrane region" description="Helical" evidence="1">
    <location>
        <begin position="61"/>
        <end position="80"/>
    </location>
</feature>
<feature type="non-terminal residue" evidence="2">
    <location>
        <position position="113"/>
    </location>
</feature>
<sequence>MRKKYLIVLVMTFAIFIAGCSKSNTNIKEYVNSGEAIELYAKKFMPAFVDLSKYIDLSYEYYLEYFLFFIADSMALVVGYDEENYKSEKEKLTNNYTFLNEKITDQNSSYIIP</sequence>
<proteinExistence type="predicted"/>
<comment type="caution">
    <text evidence="2">The sequence shown here is derived from an EMBL/GenBank/DDBJ whole genome shotgun (WGS) entry which is preliminary data.</text>
</comment>
<keyword evidence="1" id="KW-0472">Membrane</keyword>
<dbReference type="EMBL" id="WNUI01000540">
    <property type="protein sequence ID" value="MDZ4910635.1"/>
    <property type="molecule type" value="Genomic_DNA"/>
</dbReference>